<feature type="transmembrane region" description="Helical" evidence="7">
    <location>
        <begin position="736"/>
        <end position="758"/>
    </location>
</feature>
<feature type="transmembrane region" description="Helical" evidence="7">
    <location>
        <begin position="324"/>
        <end position="345"/>
    </location>
</feature>
<dbReference type="RefSeq" id="WP_267540610.1">
    <property type="nucleotide sequence ID" value="NZ_JAPNKA010000001.1"/>
</dbReference>
<gene>
    <name evidence="9" type="ORF">OV287_47040</name>
</gene>
<protein>
    <submittedName>
        <fullName evidence="9">MMPL family transporter</fullName>
    </submittedName>
</protein>
<evidence type="ECO:0000259" key="8">
    <source>
        <dbReference type="PROSITE" id="PS50156"/>
    </source>
</evidence>
<sequence length="885" mass="97361">MSDSTHKTPRFALAYARMLVRRPGLVILAILALSGVSLWGTTKLTINSNQLDLISQDLPEVKDVKRVIDMVGGSGYLIMGLRADDEATLKKVADDIAAGLNADKENVRFITYKVPVEFVQQQMGLFIKTEDLAEGKRRIMAWLKDQLRRNNPFFIEIQKTEPVKLEMQDLVDKYSSVGKKSIRDDYYISKDRKMMLILIKPMWDSNQLAKTKVYVEKLRADLAAYSKSEKAGGVELIEDYDKMGDKTLVAYGFTGSYKTAVDDSYAIEESLQPVSLLAFAAIFIITILAFRKWVPTLIVSVGTVLGTIMTMGFTYITVGELNMITSILGGLLMGFGIDYGIHFIFRTRLELGHGKPYDVAIQDAVVNAGRPALVSAVVTSGSFLVLMVSDFRGFSQFGFLAGCGTFLIGVLLFAWSPALLALAGRINPELPKKLIGEMKPPATQNATTGKELRIPKPGLMLGVSTVIVGVLCFLAVPRSDVDVPTDKPASWADRLKAGIRFNYNSRALIPEGQSSVRLQDEISQRFDMSADPIAVYSKTLEEAKAIYDELEDPEKRKTKYSAIDQVVSIYTFVPPPERAAANAKILQEWQEELKDIDVAALPPEAQEKAALFMKMLEARPYGVHEVPEVYASQFRHLPETKPENHGYLTFIYPSVDLWDGKKMLTFVDQTNHIPTPEVKDAQGNVIAEAQVRRAAGAAQLFARLARIVLADGQLSVLLVTLWILVMHYLDFRNVKLALASVIPLTVGLAMMLGLMTVWDLHLNFMNIIILPILLGFGVSHGLYLLHRFLEGTSPVVALRSIGAAVASSTLTTAAGFAALLVASHNGLKSMGVVACIGLITTLVVSFTVLAAVMQVMWDRLPRKLQDGVTNTPSEQPSGKDKSEAA</sequence>
<feature type="transmembrane region" description="Helical" evidence="7">
    <location>
        <begin position="797"/>
        <end position="823"/>
    </location>
</feature>
<dbReference type="Pfam" id="PF03176">
    <property type="entry name" value="MMPL"/>
    <property type="match status" value="2"/>
</dbReference>
<proteinExistence type="predicted"/>
<dbReference type="PANTHER" id="PTHR33406">
    <property type="entry name" value="MEMBRANE PROTEIN MJ1562-RELATED"/>
    <property type="match status" value="1"/>
</dbReference>
<accession>A0ABT4AKD0</accession>
<feature type="transmembrane region" description="Helical" evidence="7">
    <location>
        <begin position="297"/>
        <end position="318"/>
    </location>
</feature>
<keyword evidence="10" id="KW-1185">Reference proteome</keyword>
<feature type="compositionally biased region" description="Polar residues" evidence="6">
    <location>
        <begin position="867"/>
        <end position="876"/>
    </location>
</feature>
<dbReference type="InterPro" id="IPR050545">
    <property type="entry name" value="Mycobact_MmpL"/>
</dbReference>
<keyword evidence="2" id="KW-1003">Cell membrane</keyword>
<feature type="domain" description="SSD" evidence="8">
    <location>
        <begin position="736"/>
        <end position="855"/>
    </location>
</feature>
<feature type="transmembrane region" description="Helical" evidence="7">
    <location>
        <begin position="764"/>
        <end position="785"/>
    </location>
</feature>
<evidence type="ECO:0000256" key="1">
    <source>
        <dbReference type="ARBA" id="ARBA00004651"/>
    </source>
</evidence>
<evidence type="ECO:0000256" key="4">
    <source>
        <dbReference type="ARBA" id="ARBA00022989"/>
    </source>
</evidence>
<feature type="transmembrane region" description="Helical" evidence="7">
    <location>
        <begin position="271"/>
        <end position="290"/>
    </location>
</feature>
<evidence type="ECO:0000256" key="7">
    <source>
        <dbReference type="SAM" id="Phobius"/>
    </source>
</evidence>
<keyword evidence="4 7" id="KW-1133">Transmembrane helix</keyword>
<dbReference type="SUPFAM" id="SSF82866">
    <property type="entry name" value="Multidrug efflux transporter AcrB transmembrane domain"/>
    <property type="match status" value="2"/>
</dbReference>
<dbReference type="Gene3D" id="1.20.1640.10">
    <property type="entry name" value="Multidrug efflux transporter AcrB transmembrane domain"/>
    <property type="match status" value="2"/>
</dbReference>
<keyword evidence="5 7" id="KW-0472">Membrane</keyword>
<organism evidence="9 10">
    <name type="scientific">Archangium lansingense</name>
    <dbReference type="NCBI Taxonomy" id="2995310"/>
    <lineage>
        <taxon>Bacteria</taxon>
        <taxon>Pseudomonadati</taxon>
        <taxon>Myxococcota</taxon>
        <taxon>Myxococcia</taxon>
        <taxon>Myxococcales</taxon>
        <taxon>Cystobacterineae</taxon>
        <taxon>Archangiaceae</taxon>
        <taxon>Archangium</taxon>
    </lineage>
</organism>
<dbReference type="PROSITE" id="PS50156">
    <property type="entry name" value="SSD"/>
    <property type="match status" value="1"/>
</dbReference>
<feature type="transmembrane region" description="Helical" evidence="7">
    <location>
        <begin position="458"/>
        <end position="476"/>
    </location>
</feature>
<feature type="transmembrane region" description="Helical" evidence="7">
    <location>
        <begin position="372"/>
        <end position="391"/>
    </location>
</feature>
<evidence type="ECO:0000313" key="10">
    <source>
        <dbReference type="Proteomes" id="UP001207654"/>
    </source>
</evidence>
<evidence type="ECO:0000256" key="3">
    <source>
        <dbReference type="ARBA" id="ARBA00022692"/>
    </source>
</evidence>
<evidence type="ECO:0000313" key="9">
    <source>
        <dbReference type="EMBL" id="MCY1082031.1"/>
    </source>
</evidence>
<dbReference type="PANTHER" id="PTHR33406:SF13">
    <property type="entry name" value="MEMBRANE PROTEIN YDFJ"/>
    <property type="match status" value="1"/>
</dbReference>
<feature type="transmembrane region" description="Helical" evidence="7">
    <location>
        <begin position="397"/>
        <end position="423"/>
    </location>
</feature>
<feature type="transmembrane region" description="Helical" evidence="7">
    <location>
        <begin position="707"/>
        <end position="729"/>
    </location>
</feature>
<reference evidence="9 10" key="1">
    <citation type="submission" date="2022-11" db="EMBL/GenBank/DDBJ databases">
        <title>Minimal conservation of predation-associated metabolite biosynthetic gene clusters underscores biosynthetic potential of Myxococcota including descriptions for ten novel species: Archangium lansinium sp. nov., Myxococcus landrumus sp. nov., Nannocystis bai.</title>
        <authorList>
            <person name="Ahearne A."/>
            <person name="Stevens C."/>
            <person name="Phillips K."/>
        </authorList>
    </citation>
    <scope>NUCLEOTIDE SEQUENCE [LARGE SCALE GENOMIC DNA]</scope>
    <source>
        <strain evidence="9 10">MIWBW</strain>
    </source>
</reference>
<dbReference type="Proteomes" id="UP001207654">
    <property type="component" value="Unassembled WGS sequence"/>
</dbReference>
<evidence type="ECO:0000256" key="5">
    <source>
        <dbReference type="ARBA" id="ARBA00023136"/>
    </source>
</evidence>
<comment type="caution">
    <text evidence="9">The sequence shown here is derived from an EMBL/GenBank/DDBJ whole genome shotgun (WGS) entry which is preliminary data.</text>
</comment>
<feature type="region of interest" description="Disordered" evidence="6">
    <location>
        <begin position="866"/>
        <end position="885"/>
    </location>
</feature>
<name>A0ABT4AKD0_9BACT</name>
<evidence type="ECO:0000256" key="6">
    <source>
        <dbReference type="SAM" id="MobiDB-lite"/>
    </source>
</evidence>
<comment type="subcellular location">
    <subcellularLocation>
        <location evidence="1">Cell membrane</location>
        <topology evidence="1">Multi-pass membrane protein</topology>
    </subcellularLocation>
</comment>
<dbReference type="InterPro" id="IPR000731">
    <property type="entry name" value="SSD"/>
</dbReference>
<evidence type="ECO:0000256" key="2">
    <source>
        <dbReference type="ARBA" id="ARBA00022475"/>
    </source>
</evidence>
<dbReference type="EMBL" id="JAPNKA010000001">
    <property type="protein sequence ID" value="MCY1082031.1"/>
    <property type="molecule type" value="Genomic_DNA"/>
</dbReference>
<dbReference type="InterPro" id="IPR004869">
    <property type="entry name" value="MMPL_dom"/>
</dbReference>
<keyword evidence="3 7" id="KW-0812">Transmembrane</keyword>
<feature type="transmembrane region" description="Helical" evidence="7">
    <location>
        <begin position="829"/>
        <end position="853"/>
    </location>
</feature>